<keyword evidence="1" id="KW-1185">Reference proteome</keyword>
<dbReference type="GeneID" id="107422523"/>
<dbReference type="RefSeq" id="XP_048333943.2">
    <property type="nucleotide sequence ID" value="XM_048477986.2"/>
</dbReference>
<gene>
    <name evidence="2" type="primary">LOC107422523</name>
</gene>
<proteinExistence type="predicted"/>
<evidence type="ECO:0000313" key="2">
    <source>
        <dbReference type="RefSeq" id="XP_048333943.2"/>
    </source>
</evidence>
<accession>A0ABM3IRD0</accession>
<evidence type="ECO:0000313" key="1">
    <source>
        <dbReference type="Proteomes" id="UP001652623"/>
    </source>
</evidence>
<sequence>METKQTPFREIGQRSIVSSLLSRSSNPFKVLKEDAKNEGSEKKSPVSFSDFLQRKLHQTSEPPRTVKVQNKKLGTMMKKLRPRKEGKGTPLLSLIKGFWNSSSTLSQRKNIVQIQAAAAKQKVVTFPICKNRERGRIPKVRMRNTSPQSMLHFLEVIQKPSNKEGSGIPIAKRNHHLFIIIMKTDEAGGTPTWKV</sequence>
<dbReference type="Proteomes" id="UP001652623">
    <property type="component" value="Chromosome 3"/>
</dbReference>
<reference evidence="2" key="1">
    <citation type="submission" date="2025-08" db="UniProtKB">
        <authorList>
            <consortium name="RefSeq"/>
        </authorList>
    </citation>
    <scope>IDENTIFICATION</scope>
    <source>
        <tissue evidence="2">Seedling</tissue>
    </source>
</reference>
<protein>
    <submittedName>
        <fullName evidence="2">Uncharacterized protein LOC107422523 isoform X2</fullName>
    </submittedName>
</protein>
<name>A0ABM3IRD0_ZIZJJ</name>
<organism evidence="1 2">
    <name type="scientific">Ziziphus jujuba</name>
    <name type="common">Chinese jujube</name>
    <name type="synonym">Ziziphus sativa</name>
    <dbReference type="NCBI Taxonomy" id="326968"/>
    <lineage>
        <taxon>Eukaryota</taxon>
        <taxon>Viridiplantae</taxon>
        <taxon>Streptophyta</taxon>
        <taxon>Embryophyta</taxon>
        <taxon>Tracheophyta</taxon>
        <taxon>Spermatophyta</taxon>
        <taxon>Magnoliopsida</taxon>
        <taxon>eudicotyledons</taxon>
        <taxon>Gunneridae</taxon>
        <taxon>Pentapetalae</taxon>
        <taxon>rosids</taxon>
        <taxon>fabids</taxon>
        <taxon>Rosales</taxon>
        <taxon>Rhamnaceae</taxon>
        <taxon>Paliureae</taxon>
        <taxon>Ziziphus</taxon>
    </lineage>
</organism>
<dbReference type="PANTHER" id="PTHR38382">
    <property type="entry name" value="RNA-BINDING PROTEIN"/>
    <property type="match status" value="1"/>
</dbReference>
<dbReference type="PANTHER" id="PTHR38382:SF1">
    <property type="entry name" value="RNA-BINDING PROTEIN"/>
    <property type="match status" value="1"/>
</dbReference>